<accession>A0ABS8QAI3</accession>
<keyword evidence="2" id="KW-0597">Phosphoprotein</keyword>
<sequence>MPTALLAEDEPLLLAELKEALADLWPELSVVAETLDGMATLAALRRHAPDVAFLDINMPKASGLDVARMRPPGTAIVFLTAYGQHALDAFDVGAVDYLVKPLNRGRLLETIDRLRQRLEQAAPTAVPAPAPMPSASAAPRYLAWIQASVGSMVRVITVDEVIFFQSDAKYTKVVTAQVEALIRVPVKDLVVQLDPEEFIQISRGAIVNRRRIEAIYRREGQVEVRLKGRPEMLQVSAGFQGQAALRQM</sequence>
<protein>
    <submittedName>
        <fullName evidence="5">LytTR family DNA-binding domain-containing protein</fullName>
    </submittedName>
</protein>
<evidence type="ECO:0000256" key="2">
    <source>
        <dbReference type="PROSITE-ProRule" id="PRU00169"/>
    </source>
</evidence>
<dbReference type="InterPro" id="IPR011006">
    <property type="entry name" value="CheY-like_superfamily"/>
</dbReference>
<dbReference type="RefSeq" id="WP_231059255.1">
    <property type="nucleotide sequence ID" value="NZ_JAJNOC010000005.1"/>
</dbReference>
<keyword evidence="6" id="KW-1185">Reference proteome</keyword>
<feature type="domain" description="HTH LytTR-type" evidence="4">
    <location>
        <begin position="145"/>
        <end position="248"/>
    </location>
</feature>
<evidence type="ECO:0000313" key="5">
    <source>
        <dbReference type="EMBL" id="MCD2517966.1"/>
    </source>
</evidence>
<evidence type="ECO:0000313" key="6">
    <source>
        <dbReference type="Proteomes" id="UP001179361"/>
    </source>
</evidence>
<dbReference type="InterPro" id="IPR001789">
    <property type="entry name" value="Sig_transdc_resp-reg_receiver"/>
</dbReference>
<dbReference type="EMBL" id="JAJNOC010000005">
    <property type="protein sequence ID" value="MCD2517966.1"/>
    <property type="molecule type" value="Genomic_DNA"/>
</dbReference>
<dbReference type="Gene3D" id="3.40.50.2300">
    <property type="match status" value="1"/>
</dbReference>
<feature type="modified residue" description="4-aspartylphosphate" evidence="2">
    <location>
        <position position="55"/>
    </location>
</feature>
<dbReference type="Pfam" id="PF04397">
    <property type="entry name" value="LytTR"/>
    <property type="match status" value="1"/>
</dbReference>
<dbReference type="InterPro" id="IPR007492">
    <property type="entry name" value="LytTR_DNA-bd_dom"/>
</dbReference>
<feature type="domain" description="Response regulatory" evidence="3">
    <location>
        <begin position="3"/>
        <end position="115"/>
    </location>
</feature>
<name>A0ABS8QAI3_9BURK</name>
<evidence type="ECO:0000259" key="4">
    <source>
        <dbReference type="PROSITE" id="PS50930"/>
    </source>
</evidence>
<gene>
    <name evidence="5" type="ORF">LQ564_16765</name>
</gene>
<dbReference type="SMART" id="SM00850">
    <property type="entry name" value="LytTR"/>
    <property type="match status" value="1"/>
</dbReference>
<dbReference type="Gene3D" id="2.40.50.1020">
    <property type="entry name" value="LytTr DNA-binding domain"/>
    <property type="match status" value="1"/>
</dbReference>
<comment type="caution">
    <text evidence="5">The sequence shown here is derived from an EMBL/GenBank/DDBJ whole genome shotgun (WGS) entry which is preliminary data.</text>
</comment>
<evidence type="ECO:0000256" key="1">
    <source>
        <dbReference type="ARBA" id="ARBA00023125"/>
    </source>
</evidence>
<dbReference type="PROSITE" id="PS50930">
    <property type="entry name" value="HTH_LYTTR"/>
    <property type="match status" value="1"/>
</dbReference>
<dbReference type="SUPFAM" id="SSF52172">
    <property type="entry name" value="CheY-like"/>
    <property type="match status" value="1"/>
</dbReference>
<dbReference type="PANTHER" id="PTHR48111:SF69">
    <property type="entry name" value="RESPONSE REGULATOR RECEIVER"/>
    <property type="match status" value="1"/>
</dbReference>
<reference evidence="5" key="1">
    <citation type="submission" date="2021-11" db="EMBL/GenBank/DDBJ databases">
        <title>The complete genome of Massilia sp sp. G4R7.</title>
        <authorList>
            <person name="Liu L."/>
            <person name="Yue J."/>
            <person name="Yuan J."/>
            <person name="Yang F."/>
            <person name="Li L."/>
        </authorList>
    </citation>
    <scope>NUCLEOTIDE SEQUENCE</scope>
    <source>
        <strain evidence="5">G4R7</strain>
    </source>
</reference>
<evidence type="ECO:0000259" key="3">
    <source>
        <dbReference type="PROSITE" id="PS50110"/>
    </source>
</evidence>
<dbReference type="Proteomes" id="UP001179361">
    <property type="component" value="Unassembled WGS sequence"/>
</dbReference>
<organism evidence="5 6">
    <name type="scientific">Massilia phyllostachyos</name>
    <dbReference type="NCBI Taxonomy" id="2898585"/>
    <lineage>
        <taxon>Bacteria</taxon>
        <taxon>Pseudomonadati</taxon>
        <taxon>Pseudomonadota</taxon>
        <taxon>Betaproteobacteria</taxon>
        <taxon>Burkholderiales</taxon>
        <taxon>Oxalobacteraceae</taxon>
        <taxon>Telluria group</taxon>
        <taxon>Massilia</taxon>
    </lineage>
</organism>
<dbReference type="GO" id="GO:0003677">
    <property type="term" value="F:DNA binding"/>
    <property type="evidence" value="ECO:0007669"/>
    <property type="project" value="UniProtKB-KW"/>
</dbReference>
<dbReference type="PANTHER" id="PTHR48111">
    <property type="entry name" value="REGULATOR OF RPOS"/>
    <property type="match status" value="1"/>
</dbReference>
<proteinExistence type="predicted"/>
<dbReference type="Pfam" id="PF00072">
    <property type="entry name" value="Response_reg"/>
    <property type="match status" value="1"/>
</dbReference>
<dbReference type="PROSITE" id="PS50110">
    <property type="entry name" value="RESPONSE_REGULATORY"/>
    <property type="match status" value="1"/>
</dbReference>
<keyword evidence="1 5" id="KW-0238">DNA-binding</keyword>
<dbReference type="InterPro" id="IPR039420">
    <property type="entry name" value="WalR-like"/>
</dbReference>
<dbReference type="SMART" id="SM00448">
    <property type="entry name" value="REC"/>
    <property type="match status" value="1"/>
</dbReference>